<organism evidence="1 2">
    <name type="scientific">Pseudomonas fluorescens</name>
    <dbReference type="NCBI Taxonomy" id="294"/>
    <lineage>
        <taxon>Bacteria</taxon>
        <taxon>Pseudomonadati</taxon>
        <taxon>Pseudomonadota</taxon>
        <taxon>Gammaproteobacteria</taxon>
        <taxon>Pseudomonadales</taxon>
        <taxon>Pseudomonadaceae</taxon>
        <taxon>Pseudomonas</taxon>
    </lineage>
</organism>
<dbReference type="Pfam" id="PF05488">
    <property type="entry name" value="PAAR_motif"/>
    <property type="match status" value="1"/>
</dbReference>
<dbReference type="CDD" id="cd14744">
    <property type="entry name" value="PAAR_CT_2"/>
    <property type="match status" value="1"/>
</dbReference>
<protein>
    <submittedName>
        <fullName evidence="1">LysM domain-containing protein</fullName>
    </submittedName>
</protein>
<dbReference type="InterPro" id="IPR008727">
    <property type="entry name" value="PAAR_motif"/>
</dbReference>
<dbReference type="AlphaFoldDB" id="A0A379I9Y2"/>
<evidence type="ECO:0000313" key="1">
    <source>
        <dbReference type="EMBL" id="SUD29564.1"/>
    </source>
</evidence>
<evidence type="ECO:0000313" key="2">
    <source>
        <dbReference type="Proteomes" id="UP000255125"/>
    </source>
</evidence>
<dbReference type="KEGG" id="pfn:HZ99_24680"/>
<accession>A0A379I9Y2</accession>
<dbReference type="EMBL" id="UGUS01000002">
    <property type="protein sequence ID" value="SUD29564.1"/>
    <property type="molecule type" value="Genomic_DNA"/>
</dbReference>
<dbReference type="OrthoDB" id="6352550at2"/>
<proteinExistence type="predicted"/>
<reference evidence="1 2" key="1">
    <citation type="submission" date="2018-06" db="EMBL/GenBank/DDBJ databases">
        <authorList>
            <consortium name="Pathogen Informatics"/>
            <person name="Doyle S."/>
        </authorList>
    </citation>
    <scope>NUCLEOTIDE SEQUENCE [LARGE SCALE GENOMIC DNA]</scope>
    <source>
        <strain evidence="1 2">NCTC10392</strain>
    </source>
</reference>
<gene>
    <name evidence="1" type="ORF">NCTC10392_01506</name>
</gene>
<name>A0A379I9Y2_PSEFL</name>
<sequence>MNKGYFIGLGDKTTCGGEVLEGDKRINLYGLLHACEGDRVTCGKDGNTYRIVGGISHMNSHGRLMAGTLDSHSNCPCKARLIPSVLTATYKGASAHAAKSTPATTANRSAAPHQAAYAPSHNAAVSELNGLASQEPGFYIVPESMSRQALESTLFPTPDPAVMSKFNALNPYRGEVKAGSMIVLSDPSNTSCTYQEAQLIQVAQQVALLLDPMTPVEADFLFRHRSEIASFIGHTSTWGGVSAVVMEAHLTSLSHTLQAIEHLHQESYRQYGHLKSPQFFTDRKHLMAQLDAHLLNSTRLRGQTSLGDHPKLKTALGISSKSLVHHWNRAGTPGQIPGYANHVEVTSRAAKYMKTGGYIAIGLGGVSSLLAIEQVCGGSSRVACEKVKLTEGGKFGLSTLGGAAGGEIGKLAAAPICLALGASTGIGGVACVAALVGTGAWVGTTYGGLAGEYMGAKVYEAIQP</sequence>
<dbReference type="RefSeq" id="WP_038446574.1">
    <property type="nucleotide sequence ID" value="NZ_CP008896.1"/>
</dbReference>
<dbReference type="Proteomes" id="UP000255125">
    <property type="component" value="Unassembled WGS sequence"/>
</dbReference>